<name>A0A2S7EVB5_9XANT</name>
<proteinExistence type="predicted"/>
<sequence>MNAAARSPWPALALLASIVSLSLGTSLAKRLFPVLGAEGTTFVRAGLAALLLFALHRPWRNLPKVRALWPIAIYGSVLGAMNLLFYLSLRTLPFGIAVAIEFTGPLAVALLASRRALDFVWIACAVVGMALLLPYGGHGSALDPGGVLLALAAAACWALYIVIGRHAGAGGGGQAVALGLSVAAVVTAPFGAPRIGPLLHDGMLLVHAGGMALLSSALPFSLEMYALRRLPAQTFGILLSLEPAMSALAAWLLLGERLGARQWGAIGCIVVASAGSALTADRRAAAASA</sequence>
<evidence type="ECO:0000256" key="4">
    <source>
        <dbReference type="ARBA" id="ARBA00022989"/>
    </source>
</evidence>
<feature type="transmembrane region" description="Helical" evidence="6">
    <location>
        <begin position="38"/>
        <end position="55"/>
    </location>
</feature>
<comment type="caution">
    <text evidence="8">The sequence shown here is derived from an EMBL/GenBank/DDBJ whole genome shotgun (WGS) entry which is preliminary data.</text>
</comment>
<feature type="transmembrane region" description="Helical" evidence="6">
    <location>
        <begin position="204"/>
        <end position="222"/>
    </location>
</feature>
<dbReference type="PANTHER" id="PTHR42920:SF5">
    <property type="entry name" value="EAMA DOMAIN-CONTAINING PROTEIN"/>
    <property type="match status" value="1"/>
</dbReference>
<comment type="subcellular location">
    <subcellularLocation>
        <location evidence="1">Cell membrane</location>
        <topology evidence="1">Multi-pass membrane protein</topology>
    </subcellularLocation>
</comment>
<dbReference type="InterPro" id="IPR051258">
    <property type="entry name" value="Diverse_Substrate_Transporter"/>
</dbReference>
<dbReference type="SUPFAM" id="SSF103481">
    <property type="entry name" value="Multidrug resistance efflux transporter EmrE"/>
    <property type="match status" value="2"/>
</dbReference>
<evidence type="ECO:0000256" key="1">
    <source>
        <dbReference type="ARBA" id="ARBA00004651"/>
    </source>
</evidence>
<evidence type="ECO:0000256" key="2">
    <source>
        <dbReference type="ARBA" id="ARBA00022475"/>
    </source>
</evidence>
<keyword evidence="2" id="KW-1003">Cell membrane</keyword>
<organism evidence="8 9">
    <name type="scientific">Xanthomonas hyacinthi</name>
    <dbReference type="NCBI Taxonomy" id="56455"/>
    <lineage>
        <taxon>Bacteria</taxon>
        <taxon>Pseudomonadati</taxon>
        <taxon>Pseudomonadota</taxon>
        <taxon>Gammaproteobacteria</taxon>
        <taxon>Lysobacterales</taxon>
        <taxon>Lysobacteraceae</taxon>
        <taxon>Xanthomonas</taxon>
    </lineage>
</organism>
<feature type="transmembrane region" description="Helical" evidence="6">
    <location>
        <begin position="67"/>
        <end position="86"/>
    </location>
</feature>
<dbReference type="AlphaFoldDB" id="A0A2S7EVB5"/>
<feature type="transmembrane region" description="Helical" evidence="6">
    <location>
        <begin position="175"/>
        <end position="192"/>
    </location>
</feature>
<protein>
    <submittedName>
        <fullName evidence="8">EamA family transporter</fullName>
    </submittedName>
</protein>
<dbReference type="Pfam" id="PF00892">
    <property type="entry name" value="EamA"/>
    <property type="match status" value="1"/>
</dbReference>
<evidence type="ECO:0000256" key="5">
    <source>
        <dbReference type="ARBA" id="ARBA00023136"/>
    </source>
</evidence>
<dbReference type="RefSeq" id="WP_046977891.1">
    <property type="nucleotide sequence ID" value="NZ_CP043476.1"/>
</dbReference>
<dbReference type="Proteomes" id="UP000238261">
    <property type="component" value="Unassembled WGS sequence"/>
</dbReference>
<feature type="domain" description="EamA" evidence="7">
    <location>
        <begin position="146"/>
        <end position="274"/>
    </location>
</feature>
<evidence type="ECO:0000256" key="6">
    <source>
        <dbReference type="SAM" id="Phobius"/>
    </source>
</evidence>
<dbReference type="InterPro" id="IPR000620">
    <property type="entry name" value="EamA_dom"/>
</dbReference>
<feature type="transmembrane region" description="Helical" evidence="6">
    <location>
        <begin position="119"/>
        <end position="138"/>
    </location>
</feature>
<dbReference type="InterPro" id="IPR037185">
    <property type="entry name" value="EmrE-like"/>
</dbReference>
<feature type="transmembrane region" description="Helical" evidence="6">
    <location>
        <begin position="234"/>
        <end position="254"/>
    </location>
</feature>
<dbReference type="OrthoDB" id="9815120at2"/>
<gene>
    <name evidence="8" type="ORF">XhyaCFBP1156_12980</name>
</gene>
<keyword evidence="5 6" id="KW-0472">Membrane</keyword>
<dbReference type="PANTHER" id="PTHR42920">
    <property type="entry name" value="OS03G0707200 PROTEIN-RELATED"/>
    <property type="match status" value="1"/>
</dbReference>
<evidence type="ECO:0000313" key="9">
    <source>
        <dbReference type="Proteomes" id="UP000238261"/>
    </source>
</evidence>
<evidence type="ECO:0000256" key="3">
    <source>
        <dbReference type="ARBA" id="ARBA00022692"/>
    </source>
</evidence>
<dbReference type="GO" id="GO:0005886">
    <property type="term" value="C:plasma membrane"/>
    <property type="evidence" value="ECO:0007669"/>
    <property type="project" value="UniProtKB-SubCell"/>
</dbReference>
<reference evidence="9" key="1">
    <citation type="submission" date="2016-08" db="EMBL/GenBank/DDBJ databases">
        <authorList>
            <person name="Merda D."/>
            <person name="Briand M."/>
            <person name="Taghouti G."/>
            <person name="Carrere S."/>
            <person name="Gouzy J."/>
            <person name="Portier P."/>
            <person name="Jacques M.-A."/>
            <person name="Fischer-Le Saux M."/>
        </authorList>
    </citation>
    <scope>NUCLEOTIDE SEQUENCE [LARGE SCALE GENOMIC DNA]</scope>
    <source>
        <strain evidence="9">CFBP1156</strain>
    </source>
</reference>
<feature type="transmembrane region" description="Helical" evidence="6">
    <location>
        <begin position="92"/>
        <end position="112"/>
    </location>
</feature>
<feature type="transmembrane region" description="Helical" evidence="6">
    <location>
        <begin position="144"/>
        <end position="163"/>
    </location>
</feature>
<keyword evidence="4 6" id="KW-1133">Transmembrane helix</keyword>
<accession>A0A2S7EVB5</accession>
<keyword evidence="3 6" id="KW-0812">Transmembrane</keyword>
<feature type="transmembrane region" description="Helical" evidence="6">
    <location>
        <begin position="260"/>
        <end position="280"/>
    </location>
</feature>
<evidence type="ECO:0000259" key="7">
    <source>
        <dbReference type="Pfam" id="PF00892"/>
    </source>
</evidence>
<dbReference type="EMBL" id="MDEG01000011">
    <property type="protein sequence ID" value="PPU96998.1"/>
    <property type="molecule type" value="Genomic_DNA"/>
</dbReference>
<keyword evidence="9" id="KW-1185">Reference proteome</keyword>
<evidence type="ECO:0000313" key="8">
    <source>
        <dbReference type="EMBL" id="PPU96998.1"/>
    </source>
</evidence>